<evidence type="ECO:0000313" key="3">
    <source>
        <dbReference type="Proteomes" id="UP001385951"/>
    </source>
</evidence>
<name>A0AAW0GZD5_9APHY</name>
<dbReference type="PANTHER" id="PTHR31350">
    <property type="entry name" value="SI:DKEY-261L7.2"/>
    <property type="match status" value="1"/>
</dbReference>
<accession>A0AAW0GZD5</accession>
<dbReference type="GO" id="GO:0003677">
    <property type="term" value="F:DNA binding"/>
    <property type="evidence" value="ECO:0007669"/>
    <property type="project" value="InterPro"/>
</dbReference>
<gene>
    <name evidence="2" type="ORF">QCA50_002479</name>
</gene>
<evidence type="ECO:0000259" key="1">
    <source>
        <dbReference type="PROSITE" id="PS50181"/>
    </source>
</evidence>
<keyword evidence="3" id="KW-1185">Reference proteome</keyword>
<feature type="domain" description="F-box" evidence="1">
    <location>
        <begin position="1"/>
        <end position="52"/>
    </location>
</feature>
<dbReference type="PANTHER" id="PTHR31350:SF21">
    <property type="entry name" value="F-BOX ONLY PROTEIN 21"/>
    <property type="match status" value="1"/>
</dbReference>
<dbReference type="InterPro" id="IPR036623">
    <property type="entry name" value="Hemimethylated_DNA-bd_sf"/>
</dbReference>
<proteinExistence type="predicted"/>
<dbReference type="Proteomes" id="UP001385951">
    <property type="component" value="Unassembled WGS sequence"/>
</dbReference>
<reference evidence="2 3" key="1">
    <citation type="submission" date="2022-09" db="EMBL/GenBank/DDBJ databases">
        <authorList>
            <person name="Palmer J.M."/>
        </authorList>
    </citation>
    <scope>NUCLEOTIDE SEQUENCE [LARGE SCALE GENOMIC DNA]</scope>
    <source>
        <strain evidence="2 3">DSM 7382</strain>
    </source>
</reference>
<comment type="caution">
    <text evidence="2">The sequence shown here is derived from an EMBL/GenBank/DDBJ whole genome shotgun (WGS) entry which is preliminary data.</text>
</comment>
<dbReference type="InterPro" id="IPR036047">
    <property type="entry name" value="F-box-like_dom_sf"/>
</dbReference>
<dbReference type="SUPFAM" id="SSF141255">
    <property type="entry name" value="YccV-like"/>
    <property type="match status" value="1"/>
</dbReference>
<dbReference type="SMART" id="SM00992">
    <property type="entry name" value="YccV-like"/>
    <property type="match status" value="1"/>
</dbReference>
<protein>
    <recommendedName>
        <fullName evidence="1">F-box domain-containing protein</fullName>
    </recommendedName>
</protein>
<dbReference type="InterPro" id="IPR032698">
    <property type="entry name" value="SirB1_N"/>
</dbReference>
<dbReference type="Pfam" id="PF13369">
    <property type="entry name" value="Transglut_core2"/>
    <property type="match status" value="1"/>
</dbReference>
<dbReference type="NCBIfam" id="TIGR02097">
    <property type="entry name" value="yccV"/>
    <property type="match status" value="1"/>
</dbReference>
<dbReference type="PROSITE" id="PS50181">
    <property type="entry name" value="FBOX"/>
    <property type="match status" value="1"/>
</dbReference>
<organism evidence="2 3">
    <name type="scientific">Cerrena zonata</name>
    <dbReference type="NCBI Taxonomy" id="2478898"/>
    <lineage>
        <taxon>Eukaryota</taxon>
        <taxon>Fungi</taxon>
        <taxon>Dikarya</taxon>
        <taxon>Basidiomycota</taxon>
        <taxon>Agaricomycotina</taxon>
        <taxon>Agaricomycetes</taxon>
        <taxon>Polyporales</taxon>
        <taxon>Cerrenaceae</taxon>
        <taxon>Cerrena</taxon>
    </lineage>
</organism>
<dbReference type="Gene3D" id="2.30.30.390">
    <property type="entry name" value="Hemimethylated DNA-binding domain"/>
    <property type="match status" value="1"/>
</dbReference>
<dbReference type="InterPro" id="IPR011722">
    <property type="entry name" value="Hemimethylated_DNA-bd_dom"/>
</dbReference>
<dbReference type="InterPro" id="IPR001810">
    <property type="entry name" value="F-box_dom"/>
</dbReference>
<dbReference type="Pfam" id="PF08755">
    <property type="entry name" value="YccV-like"/>
    <property type="match status" value="1"/>
</dbReference>
<sequence>MTIPSLPEEVYSEILKHIPTTDDLGIKLLSTFQQCNTLLRAAALAPEVWEPHYRTRYLHCVEDKERARRDATAGNWRELYIQRRRLDQMALHLLDEIRRDPRERPRKASVIADLSFDVWDALRLESKIPIPNCFQYSGGRQDDIPKDAPPRRFWANVFLGVIARRQTVRIWHGAFRRNEDLSFEVALASLSTMFDVSIKEVTIMLDNIFEQCKQELLDADICLDPRNPTYDVWDLCTQIRSILRDKGFRLASGNRFNRVLSQFPHDFLLSGQRDTIPMSLIYVFVAICRRLGISAYPINSPGAVLARVCTSDGDRIVDMRSAKRLVSPEQASELLHPLGAFASEAGASSTDAASSTTMLSRAFDNLLNFIQYERTFENDHRSFDWREAAYYTIVLGREFDRDGQIDFILPLPPSAKVFDYQLVLQDTLCPLLSGNRRTVIQRICTKRIEEEEKVSTQVRSRKDSGVSTVRYFVGLVFRHAALRYIGCIYGWDATCEADEHWMTEMQIDRLEYGRNQPFYKVFTVDARTRYVAQENIRYSMPSKLNKELVQVYESNSTFGRHFNGISDDGSRLLMSDELKYRYPDDDDYGRIWLRDNRLEEEG</sequence>
<dbReference type="AlphaFoldDB" id="A0AAW0GZD5"/>
<dbReference type="EMBL" id="JASBNA010000002">
    <property type="protein sequence ID" value="KAK7695289.1"/>
    <property type="molecule type" value="Genomic_DNA"/>
</dbReference>
<dbReference type="SUPFAM" id="SSF81383">
    <property type="entry name" value="F-box domain"/>
    <property type="match status" value="1"/>
</dbReference>
<evidence type="ECO:0000313" key="2">
    <source>
        <dbReference type="EMBL" id="KAK7695289.1"/>
    </source>
</evidence>